<dbReference type="Proteomes" id="UP001589858">
    <property type="component" value="Unassembled WGS sequence"/>
</dbReference>
<keyword evidence="2" id="KW-1185">Reference proteome</keyword>
<sequence length="141" mass="16033">MIAYLAFLVLAATAPVGGRDAQMKCASVLEDQAAKLRAHSHMLLADAEYAESHNNEMSPDMMQRYISWYRDRVAEGAKYPDLTSAILSASERHQRQRSIIDFLDYEKREREVFDLEVRAALIEACPWKTADIKAKSWPEGL</sequence>
<dbReference type="RefSeq" id="WP_267224663.1">
    <property type="nucleotide sequence ID" value="NZ_JAPCWC010000041.1"/>
</dbReference>
<name>A0ABV6SB10_9SPHN</name>
<proteinExistence type="predicted"/>
<comment type="caution">
    <text evidence="1">The sequence shown here is derived from an EMBL/GenBank/DDBJ whole genome shotgun (WGS) entry which is preliminary data.</text>
</comment>
<evidence type="ECO:0000313" key="1">
    <source>
        <dbReference type="EMBL" id="MFC0686455.1"/>
    </source>
</evidence>
<organism evidence="1 2">
    <name type="scientific">Novosphingobium clariflavum</name>
    <dbReference type="NCBI Taxonomy" id="2029884"/>
    <lineage>
        <taxon>Bacteria</taxon>
        <taxon>Pseudomonadati</taxon>
        <taxon>Pseudomonadota</taxon>
        <taxon>Alphaproteobacteria</taxon>
        <taxon>Sphingomonadales</taxon>
        <taxon>Sphingomonadaceae</taxon>
        <taxon>Novosphingobium</taxon>
    </lineage>
</organism>
<protein>
    <submittedName>
        <fullName evidence="1">Uncharacterized protein</fullName>
    </submittedName>
</protein>
<dbReference type="EMBL" id="JBHLTM010000069">
    <property type="protein sequence ID" value="MFC0686455.1"/>
    <property type="molecule type" value="Genomic_DNA"/>
</dbReference>
<gene>
    <name evidence="1" type="ORF">ACFFF8_17860</name>
</gene>
<accession>A0ABV6SB10</accession>
<evidence type="ECO:0000313" key="2">
    <source>
        <dbReference type="Proteomes" id="UP001589858"/>
    </source>
</evidence>
<reference evidence="1 2" key="1">
    <citation type="submission" date="2024-09" db="EMBL/GenBank/DDBJ databases">
        <authorList>
            <person name="Sun Q."/>
            <person name="Mori K."/>
        </authorList>
    </citation>
    <scope>NUCLEOTIDE SEQUENCE [LARGE SCALE GENOMIC DNA]</scope>
    <source>
        <strain evidence="1 2">CICC 11035S</strain>
    </source>
</reference>